<dbReference type="GO" id="GO:0016020">
    <property type="term" value="C:membrane"/>
    <property type="evidence" value="ECO:0007669"/>
    <property type="project" value="InterPro"/>
</dbReference>
<dbReference type="RefSeq" id="WP_089852890.1">
    <property type="nucleotide sequence ID" value="NZ_BJWJ01000002.1"/>
</dbReference>
<dbReference type="PRINTS" id="PR00260">
    <property type="entry name" value="CHEMTRNSDUCR"/>
</dbReference>
<dbReference type="STRING" id="306541.SAMN05421668_10348"/>
<feature type="domain" description="Methyl-accepting transducer" evidence="4">
    <location>
        <begin position="83"/>
        <end position="305"/>
    </location>
</feature>
<dbReference type="GO" id="GO:0004888">
    <property type="term" value="F:transmembrane signaling receptor activity"/>
    <property type="evidence" value="ECO:0007669"/>
    <property type="project" value="InterPro"/>
</dbReference>
<sequence>MFKRKQSKQLDNPLQGLEEELSRVYQVNAQYDGVNHRDQDAYLSFDHPITSEINNLLELKNSQLRTMFTENLALMNQITSLDSVHHLLELIDTQKRSSADIQASTSEMRDAIEDVANLSQQSAEKAQSTTEKAANAKGELEQAAQGIDGAYQSVRQVESRLSDVKQKAEAIEKVTAIIDGVADQTNLLALNASIEAARAGEHGKGFSVVASEITKLAAHTKASLDQIDDIIQELSSEITASSEAMTEAVSTFETNKVRLTESNMTIDLIVNDMDGLNDYVENMSASIEQQAATTQEISAKIDHVAHESNQLYTLSRETGQGIYHISEKNYAIKQRALPYYKALDRDSLREVARTDHLRLYWQVRNAIHGFVELSVEDVSTGKVCNLGRHLEKLAQTDPNHQEVTLIKGDHDQLHELAEDIILKWNQTKSYEQVTPLLAELEAVVERFNEKMNDILR</sequence>
<dbReference type="PANTHER" id="PTHR32089:SF112">
    <property type="entry name" value="LYSOZYME-LIKE PROTEIN-RELATED"/>
    <property type="match status" value="1"/>
</dbReference>
<dbReference type="Proteomes" id="UP000321773">
    <property type="component" value="Unassembled WGS sequence"/>
</dbReference>
<dbReference type="Proteomes" id="UP000199139">
    <property type="component" value="Unassembled WGS sequence"/>
</dbReference>
<dbReference type="GO" id="GO:0007165">
    <property type="term" value="P:signal transduction"/>
    <property type="evidence" value="ECO:0007669"/>
    <property type="project" value="UniProtKB-KW"/>
</dbReference>
<keyword evidence="8" id="KW-1185">Reference proteome</keyword>
<organism evidence="6 7">
    <name type="scientific">Halolactibacillus miurensis</name>
    <dbReference type="NCBI Taxonomy" id="306541"/>
    <lineage>
        <taxon>Bacteria</taxon>
        <taxon>Bacillati</taxon>
        <taxon>Bacillota</taxon>
        <taxon>Bacilli</taxon>
        <taxon>Bacillales</taxon>
        <taxon>Bacillaceae</taxon>
        <taxon>Halolactibacillus</taxon>
    </lineage>
</organism>
<dbReference type="GO" id="GO:0006935">
    <property type="term" value="P:chemotaxis"/>
    <property type="evidence" value="ECO:0007669"/>
    <property type="project" value="InterPro"/>
</dbReference>
<protein>
    <submittedName>
        <fullName evidence="6">Chemoreceptor zinc-binding domain-containing protein</fullName>
    </submittedName>
</protein>
<dbReference type="CDD" id="cd11386">
    <property type="entry name" value="MCP_signal"/>
    <property type="match status" value="1"/>
</dbReference>
<evidence type="ECO:0000259" key="4">
    <source>
        <dbReference type="PROSITE" id="PS50111"/>
    </source>
</evidence>
<dbReference type="InterPro" id="IPR004089">
    <property type="entry name" value="MCPsignal_dom"/>
</dbReference>
<dbReference type="OrthoDB" id="266313at2"/>
<comment type="similarity">
    <text evidence="2">Belongs to the methyl-accepting chemotaxis (MCP) protein family.</text>
</comment>
<dbReference type="Gene3D" id="1.20.120.30">
    <property type="entry name" value="Aspartate receptor, ligand-binding domain"/>
    <property type="match status" value="1"/>
</dbReference>
<evidence type="ECO:0000256" key="2">
    <source>
        <dbReference type="ARBA" id="ARBA00029447"/>
    </source>
</evidence>
<reference evidence="5 8" key="2">
    <citation type="submission" date="2019-07" db="EMBL/GenBank/DDBJ databases">
        <title>Whole genome shotgun sequence of Halolactibacillus miurensis NBRC 100873.</title>
        <authorList>
            <person name="Hosoyama A."/>
            <person name="Uohara A."/>
            <person name="Ohji S."/>
            <person name="Ichikawa N."/>
        </authorList>
    </citation>
    <scope>NUCLEOTIDE SEQUENCE [LARGE SCALE GENOMIC DNA]</scope>
    <source>
        <strain evidence="5 8">NBRC 100873</strain>
    </source>
</reference>
<gene>
    <name evidence="5" type="ORF">HMI01_03240</name>
    <name evidence="6" type="ORF">SAMN05421668_10348</name>
</gene>
<name>A0A1I6Q270_9BACI</name>
<proteinExistence type="inferred from homology"/>
<evidence type="ECO:0000256" key="3">
    <source>
        <dbReference type="PROSITE-ProRule" id="PRU00284"/>
    </source>
</evidence>
<dbReference type="PROSITE" id="PS50111">
    <property type="entry name" value="CHEMOTAXIS_TRANSDUC_2"/>
    <property type="match status" value="1"/>
</dbReference>
<keyword evidence="6" id="KW-0675">Receptor</keyword>
<dbReference type="EMBL" id="FPAI01000003">
    <property type="protein sequence ID" value="SFS46591.1"/>
    <property type="molecule type" value="Genomic_DNA"/>
</dbReference>
<dbReference type="InterPro" id="IPR004090">
    <property type="entry name" value="Chemotax_Me-accpt_rcpt"/>
</dbReference>
<evidence type="ECO:0000313" key="6">
    <source>
        <dbReference type="EMBL" id="SFS46591.1"/>
    </source>
</evidence>
<dbReference type="SUPFAM" id="SSF58104">
    <property type="entry name" value="Methyl-accepting chemotaxis protein (MCP) signaling domain"/>
    <property type="match status" value="1"/>
</dbReference>
<dbReference type="AlphaFoldDB" id="A0A1I6Q270"/>
<reference evidence="6 7" key="1">
    <citation type="submission" date="2016-10" db="EMBL/GenBank/DDBJ databases">
        <authorList>
            <person name="de Groot N.N."/>
        </authorList>
    </citation>
    <scope>NUCLEOTIDE SEQUENCE [LARGE SCALE GENOMIC DNA]</scope>
    <source>
        <strain evidence="6 7">DSM 17074</strain>
    </source>
</reference>
<dbReference type="Gene3D" id="1.10.287.950">
    <property type="entry name" value="Methyl-accepting chemotaxis protein"/>
    <property type="match status" value="1"/>
</dbReference>
<evidence type="ECO:0000256" key="1">
    <source>
        <dbReference type="ARBA" id="ARBA00023224"/>
    </source>
</evidence>
<keyword evidence="1 3" id="KW-0807">Transducer</keyword>
<accession>A0A1I6Q270</accession>
<dbReference type="PANTHER" id="PTHR32089">
    <property type="entry name" value="METHYL-ACCEPTING CHEMOTAXIS PROTEIN MCPB"/>
    <property type="match status" value="1"/>
</dbReference>
<evidence type="ECO:0000313" key="5">
    <source>
        <dbReference type="EMBL" id="GEM03336.1"/>
    </source>
</evidence>
<dbReference type="Pfam" id="PF00015">
    <property type="entry name" value="MCPsignal"/>
    <property type="match status" value="1"/>
</dbReference>
<evidence type="ECO:0000313" key="8">
    <source>
        <dbReference type="Proteomes" id="UP000321773"/>
    </source>
</evidence>
<dbReference type="EMBL" id="BJWJ01000002">
    <property type="protein sequence ID" value="GEM03336.1"/>
    <property type="molecule type" value="Genomic_DNA"/>
</dbReference>
<dbReference type="SMART" id="SM00283">
    <property type="entry name" value="MA"/>
    <property type="match status" value="1"/>
</dbReference>
<evidence type="ECO:0000313" key="7">
    <source>
        <dbReference type="Proteomes" id="UP000199139"/>
    </source>
</evidence>